<keyword evidence="3" id="KW-1185">Reference proteome</keyword>
<protein>
    <recommendedName>
        <fullName evidence="4">DUF2178 domain-containing protein</fullName>
    </recommendedName>
</protein>
<feature type="transmembrane region" description="Helical" evidence="1">
    <location>
        <begin position="132"/>
        <end position="152"/>
    </location>
</feature>
<gene>
    <name evidence="2" type="ORF">EBO34_03265</name>
</gene>
<dbReference type="AlphaFoldDB" id="A0A3M7TVH9"/>
<dbReference type="EMBL" id="RHIB01000001">
    <property type="protein sequence ID" value="RNA68992.1"/>
    <property type="molecule type" value="Genomic_DNA"/>
</dbReference>
<keyword evidence="1" id="KW-0812">Transmembrane</keyword>
<feature type="transmembrane region" description="Helical" evidence="1">
    <location>
        <begin position="52"/>
        <end position="70"/>
    </location>
</feature>
<dbReference type="RefSeq" id="WP_122896514.1">
    <property type="nucleotide sequence ID" value="NZ_RHIB01000001.1"/>
</dbReference>
<evidence type="ECO:0000313" key="3">
    <source>
        <dbReference type="Proteomes" id="UP000278746"/>
    </source>
</evidence>
<keyword evidence="1" id="KW-0472">Membrane</keyword>
<keyword evidence="1" id="KW-1133">Transmembrane helix</keyword>
<accession>A0A3M7TVH9</accession>
<reference evidence="2 3" key="1">
    <citation type="submission" date="2018-10" db="EMBL/GenBank/DDBJ databases">
        <title>Bacillus Keqinensis sp. nov., a moderately halophilic bacterium isolated from a saline-alkaline lake.</title>
        <authorList>
            <person name="Wang H."/>
        </authorList>
    </citation>
    <scope>NUCLEOTIDE SEQUENCE [LARGE SCALE GENOMIC DNA]</scope>
    <source>
        <strain evidence="2 3">KQ-3</strain>
    </source>
</reference>
<evidence type="ECO:0000313" key="2">
    <source>
        <dbReference type="EMBL" id="RNA68992.1"/>
    </source>
</evidence>
<feature type="transmembrane region" description="Helical" evidence="1">
    <location>
        <begin position="104"/>
        <end position="126"/>
    </location>
</feature>
<sequence length="157" mass="17659">MKIARVTYLFNLVLLALFGWGMFELLNASQQLAGIAESPEPPWVMKMNLMPMIALLALGFIVPFVFSKLLPKGKRSLKHLLIPGELFSADEREEQVIRIACKNVYIAMWLTVSIVAAVMTAYPLMISVFPQLPVLLVLLIPLVLITTFQVTIEKKMK</sequence>
<dbReference type="Proteomes" id="UP000278746">
    <property type="component" value="Unassembled WGS sequence"/>
</dbReference>
<organism evidence="2 3">
    <name type="scientific">Alteribacter keqinensis</name>
    <dbReference type="NCBI Taxonomy" id="2483800"/>
    <lineage>
        <taxon>Bacteria</taxon>
        <taxon>Bacillati</taxon>
        <taxon>Bacillota</taxon>
        <taxon>Bacilli</taxon>
        <taxon>Bacillales</taxon>
        <taxon>Bacillaceae</taxon>
        <taxon>Alteribacter</taxon>
    </lineage>
</organism>
<proteinExistence type="predicted"/>
<comment type="caution">
    <text evidence="2">The sequence shown here is derived from an EMBL/GenBank/DDBJ whole genome shotgun (WGS) entry which is preliminary data.</text>
</comment>
<dbReference type="OrthoDB" id="2988123at2"/>
<name>A0A3M7TVH9_9BACI</name>
<evidence type="ECO:0008006" key="4">
    <source>
        <dbReference type="Google" id="ProtNLM"/>
    </source>
</evidence>
<evidence type="ECO:0000256" key="1">
    <source>
        <dbReference type="SAM" id="Phobius"/>
    </source>
</evidence>